<evidence type="ECO:0000256" key="6">
    <source>
        <dbReference type="SAM" id="MobiDB-lite"/>
    </source>
</evidence>
<dbReference type="RefSeq" id="WP_328954477.1">
    <property type="nucleotide sequence ID" value="NZ_CP108110.1"/>
</dbReference>
<accession>A0ABZ1TYI5</accession>
<evidence type="ECO:0000313" key="9">
    <source>
        <dbReference type="Proteomes" id="UP001432222"/>
    </source>
</evidence>
<dbReference type="InterPro" id="IPR037151">
    <property type="entry name" value="AlkB-like_sf"/>
</dbReference>
<gene>
    <name evidence="8" type="ORF">OHA16_10995</name>
</gene>
<dbReference type="PROSITE" id="PS51471">
    <property type="entry name" value="FE2OG_OXY"/>
    <property type="match status" value="1"/>
</dbReference>
<keyword evidence="4" id="KW-0560">Oxidoreductase</keyword>
<proteinExistence type="predicted"/>
<keyword evidence="9" id="KW-1185">Reference proteome</keyword>
<evidence type="ECO:0000256" key="1">
    <source>
        <dbReference type="ARBA" id="ARBA00001954"/>
    </source>
</evidence>
<keyword evidence="5" id="KW-0408">Iron</keyword>
<dbReference type="InterPro" id="IPR004574">
    <property type="entry name" value="Alkb"/>
</dbReference>
<dbReference type="InterPro" id="IPR027450">
    <property type="entry name" value="AlkB-like"/>
</dbReference>
<feature type="region of interest" description="Disordered" evidence="6">
    <location>
        <begin position="1"/>
        <end position="22"/>
    </location>
</feature>
<dbReference type="SUPFAM" id="SSF51197">
    <property type="entry name" value="Clavaminate synthase-like"/>
    <property type="match status" value="1"/>
</dbReference>
<reference evidence="8" key="1">
    <citation type="submission" date="2022-10" db="EMBL/GenBank/DDBJ databases">
        <title>The complete genomes of actinobacterial strains from the NBC collection.</title>
        <authorList>
            <person name="Joergensen T.S."/>
            <person name="Alvarez Arevalo M."/>
            <person name="Sterndorff E.B."/>
            <person name="Faurdal D."/>
            <person name="Vuksanovic O."/>
            <person name="Mourched A.-S."/>
            <person name="Charusanti P."/>
            <person name="Shaw S."/>
            <person name="Blin K."/>
            <person name="Weber T."/>
        </authorList>
    </citation>
    <scope>NUCLEOTIDE SEQUENCE</scope>
    <source>
        <strain evidence="8">NBC_00222</strain>
    </source>
</reference>
<dbReference type="PANTHER" id="PTHR16557:SF2">
    <property type="entry name" value="NUCLEIC ACID DIOXYGENASE ALKBH1"/>
    <property type="match status" value="1"/>
</dbReference>
<evidence type="ECO:0000256" key="5">
    <source>
        <dbReference type="ARBA" id="ARBA00023004"/>
    </source>
</evidence>
<name>A0ABZ1TYI5_9ACTN</name>
<dbReference type="InterPro" id="IPR005123">
    <property type="entry name" value="Oxoglu/Fe-dep_dioxygenase_dom"/>
</dbReference>
<keyword evidence="3 8" id="KW-0223">Dioxygenase</keyword>
<dbReference type="EMBL" id="CP108110">
    <property type="protein sequence ID" value="WUQ83450.1"/>
    <property type="molecule type" value="Genomic_DNA"/>
</dbReference>
<dbReference type="GO" id="GO:0051213">
    <property type="term" value="F:dioxygenase activity"/>
    <property type="evidence" value="ECO:0007669"/>
    <property type="project" value="UniProtKB-KW"/>
</dbReference>
<sequence length="252" mass="26028">MTQGELFGGLFDASPERGRSEPAPGAVLLPGWLDPAAQLRLVAACRDWARPPAGMHTVRMPTGGTMSVRMVSLGRHWYPYGYSDTAEDGTPVKPFPPELGTLARRAVAEAYGPAVGGAGGNGGTGAGGGIGAVEGIGGIGGIAGAVGYEPDVAIVNHYPHGARMGLHQDRDERADAPVVSLSLGDTCVFRLGNTETRTKPWTDLELHGGDLLVFGGPARFAYHGVVRTLPGTADPALGLTGRLNITVRQSGL</sequence>
<dbReference type="Gene3D" id="2.60.120.590">
    <property type="entry name" value="Alpha-ketoglutarate-dependent dioxygenase AlkB-like"/>
    <property type="match status" value="1"/>
</dbReference>
<dbReference type="PANTHER" id="PTHR16557">
    <property type="entry name" value="ALKYLATED DNA REPAIR PROTEIN ALKB-RELATED"/>
    <property type="match status" value="1"/>
</dbReference>
<dbReference type="Pfam" id="PF13532">
    <property type="entry name" value="2OG-FeII_Oxy_2"/>
    <property type="match status" value="1"/>
</dbReference>
<evidence type="ECO:0000256" key="2">
    <source>
        <dbReference type="ARBA" id="ARBA00022723"/>
    </source>
</evidence>
<comment type="cofactor">
    <cofactor evidence="1">
        <name>Fe(2+)</name>
        <dbReference type="ChEBI" id="CHEBI:29033"/>
    </cofactor>
</comment>
<protein>
    <submittedName>
        <fullName evidence="8">Alpha-ketoglutarate-dependent dioxygenase AlkB</fullName>
    </submittedName>
</protein>
<dbReference type="Proteomes" id="UP001432222">
    <property type="component" value="Chromosome"/>
</dbReference>
<evidence type="ECO:0000313" key="8">
    <source>
        <dbReference type="EMBL" id="WUQ83450.1"/>
    </source>
</evidence>
<feature type="domain" description="Fe2OG dioxygenase" evidence="7">
    <location>
        <begin position="149"/>
        <end position="251"/>
    </location>
</feature>
<evidence type="ECO:0000256" key="4">
    <source>
        <dbReference type="ARBA" id="ARBA00023002"/>
    </source>
</evidence>
<organism evidence="8 9">
    <name type="scientific">Kitasatospora purpeofusca</name>
    <dbReference type="NCBI Taxonomy" id="67352"/>
    <lineage>
        <taxon>Bacteria</taxon>
        <taxon>Bacillati</taxon>
        <taxon>Actinomycetota</taxon>
        <taxon>Actinomycetes</taxon>
        <taxon>Kitasatosporales</taxon>
        <taxon>Streptomycetaceae</taxon>
        <taxon>Kitasatospora</taxon>
    </lineage>
</organism>
<evidence type="ECO:0000259" key="7">
    <source>
        <dbReference type="PROSITE" id="PS51471"/>
    </source>
</evidence>
<keyword evidence="2" id="KW-0479">Metal-binding</keyword>
<evidence type="ECO:0000256" key="3">
    <source>
        <dbReference type="ARBA" id="ARBA00022964"/>
    </source>
</evidence>